<dbReference type="CDD" id="cd06170">
    <property type="entry name" value="LuxR_C_like"/>
    <property type="match status" value="1"/>
</dbReference>
<dbReference type="GO" id="GO:0004016">
    <property type="term" value="F:adenylate cyclase activity"/>
    <property type="evidence" value="ECO:0007669"/>
    <property type="project" value="TreeGrafter"/>
</dbReference>
<dbReference type="Gene3D" id="1.10.10.10">
    <property type="entry name" value="Winged helix-like DNA-binding domain superfamily/Winged helix DNA-binding domain"/>
    <property type="match status" value="1"/>
</dbReference>
<dbReference type="InterPro" id="IPR027417">
    <property type="entry name" value="P-loop_NTPase"/>
</dbReference>
<dbReference type="GO" id="GO:0003677">
    <property type="term" value="F:DNA binding"/>
    <property type="evidence" value="ECO:0007669"/>
    <property type="project" value="InterPro"/>
</dbReference>
<dbReference type="PANTHER" id="PTHR16305:SF35">
    <property type="entry name" value="TRANSCRIPTIONAL ACTIVATOR DOMAIN"/>
    <property type="match status" value="1"/>
</dbReference>
<name>A0A6G4XAR0_9ACTN</name>
<sequence length="959" mass="100422">MFRGRDDEVRRIDELLAAARDGVSGALLVHGEAGIGKTTLLDYAAARAADGMRVLRIEGVESETDLAFGGLHQLFLPALDLLDRLPDAQATALRAIFGLAGGAVHDRFVVGLAALSTLAEAAAERPVLCVIDDVQWLDQPSVDVLAFAARRLCAEGVVMLFGLRDGGGSGAGHTGRGSGSGDTGDASVTDDAPRFKGIPRLPLAGLDRQSAAALLTGLLPPVADRIAEQAQGNPLALRVLADALTLAQREGQLGPLALPDDVSPLPGRLQDLIAQRIGRLPAATRAVLTVAAADDTGELAVVVGAIGRFGGTVADLEPAEQAGIVRLSAAAVRFGHPLSRYAAYQSAPLARRIAAHQALAAALDSERHAHRRAWHLAAAATGPDEQVARELERVAAWAGSRQGAASASAAYERAAQLTADPHLRARRLIDAAQKASESGQDERCRRLADQVPLPLSDPASAADLARARAVVELGYGSPVRAARTLLACVDELGLVGGDTLGFAGSDPLGLADGDTSRFADRDTFGLVGSDTSGLAGADKMAPLLTEALHAALSAEDTGLLAEIAARAPHLPELAVAAWLFPIGAPDSPAAHPPPAGHDSPPPTGDDHMALLMAAHCAHLLADHPRAYEHATAAVARCRASGIGGWLPTALDLLARVETALGRTGHAQEHATEGLYLADSYDLDHRAAHLRSRLALLAAVQGREADVREQAEEALAYARPRGVGRATADALHALGLLELGLGRAESALAQLRAAARERAHPALAQHLLPDLVEAAVRAGRPDEAGEPAARLAAWAATVGQPALTALSHRCTALTGPDEQAAEHYTQALVLHEHGSAHDRARTALLYGEWLRRRRHNVEAREHLRTAMEIFARAGAAPWADRARAELEAAGEAHDPGTDTRIGRLSPQEREVVRLAATGATNREIATQLFLSPRTVGHHLYRAFPKLGVSSRTELSDLLES</sequence>
<dbReference type="PROSITE" id="PS00622">
    <property type="entry name" value="HTH_LUXR_1"/>
    <property type="match status" value="1"/>
</dbReference>
<dbReference type="AlphaFoldDB" id="A0A6G4XAR0"/>
<comment type="caution">
    <text evidence="5">The sequence shown here is derived from an EMBL/GenBank/DDBJ whole genome shotgun (WGS) entry which is preliminary data.</text>
</comment>
<dbReference type="InterPro" id="IPR011990">
    <property type="entry name" value="TPR-like_helical_dom_sf"/>
</dbReference>
<dbReference type="SUPFAM" id="SSF48452">
    <property type="entry name" value="TPR-like"/>
    <property type="match status" value="1"/>
</dbReference>
<dbReference type="SMART" id="SM00421">
    <property type="entry name" value="HTH_LUXR"/>
    <property type="match status" value="1"/>
</dbReference>
<feature type="region of interest" description="Disordered" evidence="3">
    <location>
        <begin position="587"/>
        <end position="607"/>
    </location>
</feature>
<dbReference type="Pfam" id="PF13191">
    <property type="entry name" value="AAA_16"/>
    <property type="match status" value="1"/>
</dbReference>
<accession>A0A6G4XAR0</accession>
<evidence type="ECO:0000259" key="4">
    <source>
        <dbReference type="PROSITE" id="PS50043"/>
    </source>
</evidence>
<dbReference type="Gene3D" id="1.25.40.10">
    <property type="entry name" value="Tetratricopeptide repeat domain"/>
    <property type="match status" value="1"/>
</dbReference>
<feature type="compositionally biased region" description="Pro residues" evidence="3">
    <location>
        <begin position="590"/>
        <end position="603"/>
    </location>
</feature>
<organism evidence="5 6">
    <name type="scientific">Streptomyces mesophilus</name>
    <dbReference type="NCBI Taxonomy" id="1775132"/>
    <lineage>
        <taxon>Bacteria</taxon>
        <taxon>Bacillati</taxon>
        <taxon>Actinomycetota</taxon>
        <taxon>Actinomycetes</taxon>
        <taxon>Kitasatosporales</taxon>
        <taxon>Streptomycetaceae</taxon>
        <taxon>Streptomyces</taxon>
    </lineage>
</organism>
<dbReference type="GO" id="GO:0005524">
    <property type="term" value="F:ATP binding"/>
    <property type="evidence" value="ECO:0007669"/>
    <property type="project" value="UniProtKB-KW"/>
</dbReference>
<dbReference type="EMBL" id="JAAKZW010000004">
    <property type="protein sequence ID" value="NGO74636.1"/>
    <property type="molecule type" value="Genomic_DNA"/>
</dbReference>
<keyword evidence="1" id="KW-0547">Nucleotide-binding</keyword>
<dbReference type="InterPro" id="IPR041664">
    <property type="entry name" value="AAA_16"/>
</dbReference>
<dbReference type="GO" id="GO:0006355">
    <property type="term" value="P:regulation of DNA-templated transcription"/>
    <property type="evidence" value="ECO:0007669"/>
    <property type="project" value="InterPro"/>
</dbReference>
<dbReference type="Pfam" id="PF00196">
    <property type="entry name" value="GerE"/>
    <property type="match status" value="1"/>
</dbReference>
<evidence type="ECO:0000313" key="5">
    <source>
        <dbReference type="EMBL" id="NGO74636.1"/>
    </source>
</evidence>
<evidence type="ECO:0000313" key="6">
    <source>
        <dbReference type="Proteomes" id="UP000481109"/>
    </source>
</evidence>
<feature type="compositionally biased region" description="Gly residues" evidence="3">
    <location>
        <begin position="168"/>
        <end position="182"/>
    </location>
</feature>
<dbReference type="InterPro" id="IPR016032">
    <property type="entry name" value="Sig_transdc_resp-reg_C-effctor"/>
</dbReference>
<feature type="domain" description="HTH luxR-type" evidence="4">
    <location>
        <begin position="896"/>
        <end position="959"/>
    </location>
</feature>
<dbReference type="PRINTS" id="PR00364">
    <property type="entry name" value="DISEASERSIST"/>
</dbReference>
<keyword evidence="2" id="KW-0067">ATP-binding</keyword>
<dbReference type="Proteomes" id="UP000481109">
    <property type="component" value="Unassembled WGS sequence"/>
</dbReference>
<dbReference type="SUPFAM" id="SSF52540">
    <property type="entry name" value="P-loop containing nucleoside triphosphate hydrolases"/>
    <property type="match status" value="1"/>
</dbReference>
<evidence type="ECO:0000256" key="1">
    <source>
        <dbReference type="ARBA" id="ARBA00022741"/>
    </source>
</evidence>
<evidence type="ECO:0000256" key="2">
    <source>
        <dbReference type="ARBA" id="ARBA00022840"/>
    </source>
</evidence>
<dbReference type="PANTHER" id="PTHR16305">
    <property type="entry name" value="TESTICULAR SOLUBLE ADENYLYL CYCLASE"/>
    <property type="match status" value="1"/>
</dbReference>
<dbReference type="PROSITE" id="PS50043">
    <property type="entry name" value="HTH_LUXR_2"/>
    <property type="match status" value="1"/>
</dbReference>
<protein>
    <submittedName>
        <fullName evidence="5">AAA family ATPase</fullName>
    </submittedName>
</protein>
<dbReference type="PRINTS" id="PR00038">
    <property type="entry name" value="HTHLUXR"/>
</dbReference>
<dbReference type="SUPFAM" id="SSF46894">
    <property type="entry name" value="C-terminal effector domain of the bipartite response regulators"/>
    <property type="match status" value="1"/>
</dbReference>
<feature type="region of interest" description="Disordered" evidence="3">
    <location>
        <begin position="168"/>
        <end position="191"/>
    </location>
</feature>
<gene>
    <name evidence="5" type="ORF">G6045_02885</name>
</gene>
<dbReference type="Gene3D" id="3.40.50.300">
    <property type="entry name" value="P-loop containing nucleotide triphosphate hydrolases"/>
    <property type="match status" value="1"/>
</dbReference>
<dbReference type="InterPro" id="IPR036388">
    <property type="entry name" value="WH-like_DNA-bd_sf"/>
</dbReference>
<proteinExistence type="predicted"/>
<evidence type="ECO:0000256" key="3">
    <source>
        <dbReference type="SAM" id="MobiDB-lite"/>
    </source>
</evidence>
<dbReference type="GO" id="GO:0005737">
    <property type="term" value="C:cytoplasm"/>
    <property type="evidence" value="ECO:0007669"/>
    <property type="project" value="TreeGrafter"/>
</dbReference>
<dbReference type="InterPro" id="IPR000792">
    <property type="entry name" value="Tscrpt_reg_LuxR_C"/>
</dbReference>
<keyword evidence="6" id="KW-1185">Reference proteome</keyword>
<reference evidence="5 6" key="1">
    <citation type="submission" date="2020-02" db="EMBL/GenBank/DDBJ databases">
        <title>Whole-genome analyses of novel actinobacteria.</title>
        <authorList>
            <person name="Sahin N."/>
            <person name="Tokatli A."/>
        </authorList>
    </citation>
    <scope>NUCLEOTIDE SEQUENCE [LARGE SCALE GENOMIC DNA]</scope>
    <source>
        <strain evidence="5 6">YC504</strain>
    </source>
</reference>